<dbReference type="PRINTS" id="PR00344">
    <property type="entry name" value="BCTRLSENSOR"/>
</dbReference>
<evidence type="ECO:0000256" key="3">
    <source>
        <dbReference type="ARBA" id="ARBA00022553"/>
    </source>
</evidence>
<evidence type="ECO:0000313" key="7">
    <source>
        <dbReference type="Proteomes" id="UP001597337"/>
    </source>
</evidence>
<dbReference type="Gene3D" id="1.10.1240.30">
    <property type="entry name" value="KaiA/RbsU domain"/>
    <property type="match status" value="1"/>
</dbReference>
<dbReference type="RefSeq" id="WP_386024568.1">
    <property type="nucleotide sequence ID" value="NZ_JBHUHX010000011.1"/>
</dbReference>
<keyword evidence="7" id="KW-1185">Reference proteome</keyword>
<evidence type="ECO:0000259" key="5">
    <source>
        <dbReference type="PROSITE" id="PS50109"/>
    </source>
</evidence>
<keyword evidence="6" id="KW-0418">Kinase</keyword>
<dbReference type="CDD" id="cd00082">
    <property type="entry name" value="HisKA"/>
    <property type="match status" value="1"/>
</dbReference>
<keyword evidence="3" id="KW-0597">Phosphoprotein</keyword>
<evidence type="ECO:0000256" key="4">
    <source>
        <dbReference type="SAM" id="MobiDB-lite"/>
    </source>
</evidence>
<feature type="compositionally biased region" description="Polar residues" evidence="4">
    <location>
        <begin position="359"/>
        <end position="368"/>
    </location>
</feature>
<dbReference type="InterPro" id="IPR003594">
    <property type="entry name" value="HATPase_dom"/>
</dbReference>
<dbReference type="Proteomes" id="UP001597337">
    <property type="component" value="Unassembled WGS sequence"/>
</dbReference>
<comment type="caution">
    <text evidence="6">The sequence shown here is derived from an EMBL/GenBank/DDBJ whole genome shotgun (WGS) entry which is preliminary data.</text>
</comment>
<dbReference type="SMART" id="SM00387">
    <property type="entry name" value="HATPase_c"/>
    <property type="match status" value="1"/>
</dbReference>
<dbReference type="InterPro" id="IPR017944">
    <property type="entry name" value="KaiA/RbsU_helical_domain_sf"/>
</dbReference>
<dbReference type="Pfam" id="PF02518">
    <property type="entry name" value="HATPase_c"/>
    <property type="match status" value="1"/>
</dbReference>
<comment type="catalytic activity">
    <reaction evidence="1">
        <text>ATP + protein L-histidine = ADP + protein N-phospho-L-histidine.</text>
        <dbReference type="EC" id="2.7.13.3"/>
    </reaction>
</comment>
<dbReference type="SUPFAM" id="SSF47384">
    <property type="entry name" value="Homodimeric domain of signal transducing histidine kinase"/>
    <property type="match status" value="1"/>
</dbReference>
<dbReference type="Gene3D" id="3.30.565.10">
    <property type="entry name" value="Histidine kinase-like ATPase, C-terminal domain"/>
    <property type="match status" value="1"/>
</dbReference>
<dbReference type="InterPro" id="IPR004358">
    <property type="entry name" value="Sig_transdc_His_kin-like_C"/>
</dbReference>
<dbReference type="GO" id="GO:0016301">
    <property type="term" value="F:kinase activity"/>
    <property type="evidence" value="ECO:0007669"/>
    <property type="project" value="UniProtKB-KW"/>
</dbReference>
<dbReference type="SMART" id="SM00388">
    <property type="entry name" value="HisKA"/>
    <property type="match status" value="1"/>
</dbReference>
<accession>A0ABW4Y5B9</accession>
<feature type="region of interest" description="Disordered" evidence="4">
    <location>
        <begin position="328"/>
        <end position="368"/>
    </location>
</feature>
<evidence type="ECO:0000256" key="2">
    <source>
        <dbReference type="ARBA" id="ARBA00012438"/>
    </source>
</evidence>
<dbReference type="Pfam" id="PF00512">
    <property type="entry name" value="HisKA"/>
    <property type="match status" value="1"/>
</dbReference>
<protein>
    <recommendedName>
        <fullName evidence="2">histidine kinase</fullName>
        <ecNumber evidence="2">2.7.13.3</ecNumber>
    </recommendedName>
</protein>
<evidence type="ECO:0000313" key="6">
    <source>
        <dbReference type="EMBL" id="MFD2111367.1"/>
    </source>
</evidence>
<dbReference type="InterPro" id="IPR036890">
    <property type="entry name" value="HATPase_C_sf"/>
</dbReference>
<reference evidence="7" key="1">
    <citation type="journal article" date="2019" name="Int. J. Syst. Evol. Microbiol.">
        <title>The Global Catalogue of Microorganisms (GCM) 10K type strain sequencing project: providing services to taxonomists for standard genome sequencing and annotation.</title>
        <authorList>
            <consortium name="The Broad Institute Genomics Platform"/>
            <consortium name="The Broad Institute Genome Sequencing Center for Infectious Disease"/>
            <person name="Wu L."/>
            <person name="Ma J."/>
        </authorList>
    </citation>
    <scope>NUCLEOTIDE SEQUENCE [LARGE SCALE GENOMIC DNA]</scope>
    <source>
        <strain evidence="7">KACC 12597</strain>
    </source>
</reference>
<name>A0ABW4Y5B9_9GAMM</name>
<dbReference type="PANTHER" id="PTHR43065">
    <property type="entry name" value="SENSOR HISTIDINE KINASE"/>
    <property type="match status" value="1"/>
</dbReference>
<sequence>MNEPNAPKSPPDFIRRYAELLQGAVFAEDPLAAETALADAADLGRSLVANEIPLEEVGELHHEALVQLAQTHPDLPLSQIADLITAPLMEAYMAYSLAFREQLERQSEEIVNARLEQSRRLEAIGTLAAGIAHDFNNILGAILGFSELLNDELPPDSVGQQHLEFIQQASFRARDLIARMLTFAREMGDDPIEIELVALTRETLDLVRVSLPRDVQLDFEPSIGEAWVLAEPSQIQQIVMNLCINAAAAIGSTPGRIQVGIGLHTPASLAPLVRLTVEDDGEGMNQEVRERVFDPFFTTKEPGKGSGLGLSVVHGLVGKLRGSISVSSEPGSGTRFTIDLPRLHQEGKASEDAAPIRHTPSSQRETPE</sequence>
<dbReference type="PROSITE" id="PS50109">
    <property type="entry name" value="HIS_KIN"/>
    <property type="match status" value="1"/>
</dbReference>
<dbReference type="InterPro" id="IPR003661">
    <property type="entry name" value="HisK_dim/P_dom"/>
</dbReference>
<evidence type="ECO:0000256" key="1">
    <source>
        <dbReference type="ARBA" id="ARBA00000085"/>
    </source>
</evidence>
<gene>
    <name evidence="6" type="ORF">ACFSJC_05890</name>
</gene>
<feature type="domain" description="Histidine kinase" evidence="5">
    <location>
        <begin position="130"/>
        <end position="344"/>
    </location>
</feature>
<dbReference type="InterPro" id="IPR005467">
    <property type="entry name" value="His_kinase_dom"/>
</dbReference>
<dbReference type="InterPro" id="IPR036097">
    <property type="entry name" value="HisK_dim/P_sf"/>
</dbReference>
<proteinExistence type="predicted"/>
<organism evidence="6 7">
    <name type="scientific">Thiorhodococcus fuscus</name>
    <dbReference type="NCBI Taxonomy" id="527200"/>
    <lineage>
        <taxon>Bacteria</taxon>
        <taxon>Pseudomonadati</taxon>
        <taxon>Pseudomonadota</taxon>
        <taxon>Gammaproteobacteria</taxon>
        <taxon>Chromatiales</taxon>
        <taxon>Chromatiaceae</taxon>
        <taxon>Thiorhodococcus</taxon>
    </lineage>
</organism>
<keyword evidence="6" id="KW-0808">Transferase</keyword>
<dbReference type="EC" id="2.7.13.3" evidence="2"/>
<dbReference type="PANTHER" id="PTHR43065:SF42">
    <property type="entry name" value="TWO-COMPONENT SENSOR PPRA"/>
    <property type="match status" value="1"/>
</dbReference>
<dbReference type="EMBL" id="JBHUHX010000011">
    <property type="protein sequence ID" value="MFD2111367.1"/>
    <property type="molecule type" value="Genomic_DNA"/>
</dbReference>
<dbReference type="Gene3D" id="1.10.287.130">
    <property type="match status" value="1"/>
</dbReference>
<feature type="compositionally biased region" description="Basic and acidic residues" evidence="4">
    <location>
        <begin position="341"/>
        <end position="355"/>
    </location>
</feature>
<dbReference type="SUPFAM" id="SSF55874">
    <property type="entry name" value="ATPase domain of HSP90 chaperone/DNA topoisomerase II/histidine kinase"/>
    <property type="match status" value="1"/>
</dbReference>